<dbReference type="GO" id="GO:0005886">
    <property type="term" value="C:plasma membrane"/>
    <property type="evidence" value="ECO:0007669"/>
    <property type="project" value="TreeGrafter"/>
</dbReference>
<evidence type="ECO:0000259" key="6">
    <source>
        <dbReference type="Pfam" id="PF04085"/>
    </source>
</evidence>
<dbReference type="GO" id="GO:0008360">
    <property type="term" value="P:regulation of cell shape"/>
    <property type="evidence" value="ECO:0007669"/>
    <property type="project" value="UniProtKB-KW"/>
</dbReference>
<evidence type="ECO:0000256" key="3">
    <source>
        <dbReference type="ARBA" id="ARBA00022960"/>
    </source>
</evidence>
<comment type="similarity">
    <text evidence="1 5">Belongs to the MreC family.</text>
</comment>
<evidence type="ECO:0000256" key="4">
    <source>
        <dbReference type="ARBA" id="ARBA00032089"/>
    </source>
</evidence>
<dbReference type="PANTHER" id="PTHR34138:SF1">
    <property type="entry name" value="CELL SHAPE-DETERMINING PROTEIN MREC"/>
    <property type="match status" value="1"/>
</dbReference>
<comment type="function">
    <text evidence="5">Involved in formation and maintenance of cell shape.</text>
</comment>
<evidence type="ECO:0000256" key="5">
    <source>
        <dbReference type="PIRNR" id="PIRNR038471"/>
    </source>
</evidence>
<sequence length="284" mass="30963">MSPIFKGGIPRLFFLFLVVLAFVFILGDLNQSKTRDVRNVLALVLTPVQWLVDLPTRVADDLSDVLVSKRALVKENAMLRSDVVVLDERVQQMDALISENKRLRALLNAKNRVENEVHLAELIGVNPDPFQHQIILGKGEEEGAFLGQPVLDAGGVLGQVIDVAPYTSRVMLITDARHALPVEVNRNGLRTIAIGKGKLGELELEHVPDTADIQEGDLLVTSGLGGRFPHGYPVARVASVVRDPGKPFSVVKATPTARLDKSRYLLMVEPAEPNIPTPSEAAAQ</sequence>
<dbReference type="Gene3D" id="2.40.10.340">
    <property type="entry name" value="Rod shape-determining protein MreC, domain 1"/>
    <property type="match status" value="1"/>
</dbReference>
<name>A0A437Q8L3_9GAMM</name>
<evidence type="ECO:0000313" key="8">
    <source>
        <dbReference type="Proteomes" id="UP000282818"/>
    </source>
</evidence>
<dbReference type="EMBL" id="SACQ01000004">
    <property type="protein sequence ID" value="RVU30683.1"/>
    <property type="molecule type" value="Genomic_DNA"/>
</dbReference>
<organism evidence="7 8">
    <name type="scientific">Neptunomonas marina</name>
    <dbReference type="NCBI Taxonomy" id="1815562"/>
    <lineage>
        <taxon>Bacteria</taxon>
        <taxon>Pseudomonadati</taxon>
        <taxon>Pseudomonadota</taxon>
        <taxon>Gammaproteobacteria</taxon>
        <taxon>Oceanospirillales</taxon>
        <taxon>Oceanospirillaceae</taxon>
        <taxon>Neptunomonas</taxon>
    </lineage>
</organism>
<dbReference type="Pfam" id="PF04085">
    <property type="entry name" value="MreC"/>
    <property type="match status" value="1"/>
</dbReference>
<dbReference type="NCBIfam" id="TIGR00219">
    <property type="entry name" value="mreC"/>
    <property type="match status" value="1"/>
</dbReference>
<gene>
    <name evidence="7" type="primary">mreC</name>
    <name evidence="7" type="ORF">EOE65_10240</name>
</gene>
<dbReference type="InterPro" id="IPR055342">
    <property type="entry name" value="MreC_beta-barrel_core"/>
</dbReference>
<proteinExistence type="inferred from homology"/>
<evidence type="ECO:0000256" key="1">
    <source>
        <dbReference type="ARBA" id="ARBA00009369"/>
    </source>
</evidence>
<keyword evidence="8" id="KW-1185">Reference proteome</keyword>
<accession>A0A437Q8L3</accession>
<keyword evidence="3 5" id="KW-0133">Cell shape</keyword>
<dbReference type="AlphaFoldDB" id="A0A437Q8L3"/>
<protein>
    <recommendedName>
        <fullName evidence="2 5">Cell shape-determining protein MreC</fullName>
    </recommendedName>
    <alternativeName>
        <fullName evidence="4 5">Cell shape protein MreC</fullName>
    </alternativeName>
</protein>
<dbReference type="InterPro" id="IPR042175">
    <property type="entry name" value="Cell/Rod_MreC_2"/>
</dbReference>
<dbReference type="InterPro" id="IPR007221">
    <property type="entry name" value="MreC"/>
</dbReference>
<dbReference type="RefSeq" id="WP_127694219.1">
    <property type="nucleotide sequence ID" value="NZ_SACQ01000004.1"/>
</dbReference>
<evidence type="ECO:0000313" key="7">
    <source>
        <dbReference type="EMBL" id="RVU30683.1"/>
    </source>
</evidence>
<dbReference type="PANTHER" id="PTHR34138">
    <property type="entry name" value="CELL SHAPE-DETERMINING PROTEIN MREC"/>
    <property type="match status" value="1"/>
</dbReference>
<dbReference type="PIRSF" id="PIRSF038471">
    <property type="entry name" value="MreC"/>
    <property type="match status" value="1"/>
</dbReference>
<evidence type="ECO:0000256" key="2">
    <source>
        <dbReference type="ARBA" id="ARBA00013855"/>
    </source>
</evidence>
<reference evidence="7 8" key="1">
    <citation type="submission" date="2019-01" db="EMBL/GenBank/DDBJ databases">
        <authorList>
            <person name="Chen W.-M."/>
        </authorList>
    </citation>
    <scope>NUCLEOTIDE SEQUENCE [LARGE SCALE GENOMIC DNA]</scope>
    <source>
        <strain evidence="7 8">HPM-16</strain>
    </source>
</reference>
<dbReference type="FunFam" id="2.40.10.350:FF:000002">
    <property type="entry name" value="Cell shape-determining protein MreC"/>
    <property type="match status" value="1"/>
</dbReference>
<comment type="caution">
    <text evidence="7">The sequence shown here is derived from an EMBL/GenBank/DDBJ whole genome shotgun (WGS) entry which is preliminary data.</text>
</comment>
<dbReference type="Gene3D" id="2.40.10.350">
    <property type="entry name" value="Rod shape-determining protein MreC, domain 2"/>
    <property type="match status" value="1"/>
</dbReference>
<dbReference type="InterPro" id="IPR042177">
    <property type="entry name" value="Cell/Rod_1"/>
</dbReference>
<feature type="domain" description="Rod shape-determining protein MreC beta-barrel core" evidence="6">
    <location>
        <begin position="123"/>
        <end position="268"/>
    </location>
</feature>
<dbReference type="Proteomes" id="UP000282818">
    <property type="component" value="Unassembled WGS sequence"/>
</dbReference>